<evidence type="ECO:0000313" key="5">
    <source>
        <dbReference type="Proteomes" id="UP000233524"/>
    </source>
</evidence>
<dbReference type="PANTHER" id="PTHR11820">
    <property type="entry name" value="ACYLPYRUVASE"/>
    <property type="match status" value="1"/>
</dbReference>
<sequence length="288" mass="31283">MAWSRLIRFVDDNGKETFGEPCIDKYDQLNELLEKGELYAVEYSGQDPTTATQQGAKVHVKELKDILKPTDVPIVKCIGLNYIKHIQEGGRKPPPYPSVFIKPSASVAGFKEDIPIPKIAQDGTIDYEGELAVVIGKTGKDIPKENALDYVLGYLASNDVSARAWQRDPAKAGGVPQWCFSKGFDKFAPLSPMIVSPALVGDASDLHLQTFVNGEERQNTSTGDLLFGVKEIVSFVSQGTTLQAGTIILTGTPSGVAMGMKEPKYLNDGDVVEVRISELGSTKNKMAF</sequence>
<dbReference type="GO" id="GO:0050163">
    <property type="term" value="F:oxaloacetate tautomerase activity"/>
    <property type="evidence" value="ECO:0007669"/>
    <property type="project" value="UniProtKB-ARBA"/>
</dbReference>
<protein>
    <recommendedName>
        <fullName evidence="3">Fumarylacetoacetase-like C-terminal domain-containing protein</fullName>
    </recommendedName>
</protein>
<reference evidence="4 5" key="1">
    <citation type="journal article" date="2017" name="G3 (Bethesda)">
        <title>First Draft Genome Sequence of the Pathogenic Fungus Lomentospora prolificans (Formerly Scedosporium prolificans).</title>
        <authorList>
            <person name="Luo R."/>
            <person name="Zimin A."/>
            <person name="Workman R."/>
            <person name="Fan Y."/>
            <person name="Pertea G."/>
            <person name="Grossman N."/>
            <person name="Wear M.P."/>
            <person name="Jia B."/>
            <person name="Miller H."/>
            <person name="Casadevall A."/>
            <person name="Timp W."/>
            <person name="Zhang S.X."/>
            <person name="Salzberg S.L."/>
        </authorList>
    </citation>
    <scope>NUCLEOTIDE SEQUENCE [LARGE SCALE GENOMIC DNA]</scope>
    <source>
        <strain evidence="4 5">JHH-5317</strain>
    </source>
</reference>
<dbReference type="OrthoDB" id="411064at2759"/>
<dbReference type="PANTHER" id="PTHR11820:SF100">
    <property type="entry name" value="FUMARYLACETOACETATE HYDROLASE FAMILY PROTEIN (AFU_ORTHOLOGUE AFUA_4G01490)"/>
    <property type="match status" value="1"/>
</dbReference>
<accession>A0A2N3NJ77</accession>
<dbReference type="GO" id="GO:0006107">
    <property type="term" value="P:oxaloacetate metabolic process"/>
    <property type="evidence" value="ECO:0007669"/>
    <property type="project" value="UniProtKB-ARBA"/>
</dbReference>
<comment type="similarity">
    <text evidence="1">Belongs to the FAH family.</text>
</comment>
<dbReference type="AlphaFoldDB" id="A0A2N3NJ77"/>
<feature type="domain" description="Fumarylacetoacetase-like C-terminal" evidence="3">
    <location>
        <begin position="76"/>
        <end position="285"/>
    </location>
</feature>
<dbReference type="InterPro" id="IPR011234">
    <property type="entry name" value="Fumarylacetoacetase-like_C"/>
</dbReference>
<dbReference type="InParanoid" id="A0A2N3NJ77"/>
<evidence type="ECO:0000256" key="2">
    <source>
        <dbReference type="ARBA" id="ARBA00022723"/>
    </source>
</evidence>
<dbReference type="SUPFAM" id="SSF56529">
    <property type="entry name" value="FAH"/>
    <property type="match status" value="1"/>
</dbReference>
<comment type="caution">
    <text evidence="4">The sequence shown here is derived from an EMBL/GenBank/DDBJ whole genome shotgun (WGS) entry which is preliminary data.</text>
</comment>
<proteinExistence type="inferred from homology"/>
<name>A0A2N3NJ77_9PEZI</name>
<gene>
    <name evidence="4" type="ORF">jhhlp_000716</name>
</gene>
<evidence type="ECO:0000313" key="4">
    <source>
        <dbReference type="EMBL" id="PKS12509.1"/>
    </source>
</evidence>
<dbReference type="Pfam" id="PF01557">
    <property type="entry name" value="FAA_hydrolase"/>
    <property type="match status" value="1"/>
</dbReference>
<dbReference type="FunFam" id="3.90.850.10:FF:000002">
    <property type="entry name" value="2-hydroxyhepta-2,4-diene-1,7-dioate isomerase"/>
    <property type="match status" value="1"/>
</dbReference>
<keyword evidence="5" id="KW-1185">Reference proteome</keyword>
<dbReference type="VEuPathDB" id="FungiDB:jhhlp_000716"/>
<dbReference type="InterPro" id="IPR036663">
    <property type="entry name" value="Fumarylacetoacetase_C_sf"/>
</dbReference>
<dbReference type="STRING" id="41688.A0A2N3NJ77"/>
<organism evidence="4 5">
    <name type="scientific">Lomentospora prolificans</name>
    <dbReference type="NCBI Taxonomy" id="41688"/>
    <lineage>
        <taxon>Eukaryota</taxon>
        <taxon>Fungi</taxon>
        <taxon>Dikarya</taxon>
        <taxon>Ascomycota</taxon>
        <taxon>Pezizomycotina</taxon>
        <taxon>Sordariomycetes</taxon>
        <taxon>Hypocreomycetidae</taxon>
        <taxon>Microascales</taxon>
        <taxon>Microascaceae</taxon>
        <taxon>Lomentospora</taxon>
    </lineage>
</organism>
<dbReference type="GO" id="GO:0046872">
    <property type="term" value="F:metal ion binding"/>
    <property type="evidence" value="ECO:0007669"/>
    <property type="project" value="UniProtKB-KW"/>
</dbReference>
<dbReference type="EMBL" id="NLAX01000003">
    <property type="protein sequence ID" value="PKS12509.1"/>
    <property type="molecule type" value="Genomic_DNA"/>
</dbReference>
<keyword evidence="2" id="KW-0479">Metal-binding</keyword>
<evidence type="ECO:0000256" key="1">
    <source>
        <dbReference type="ARBA" id="ARBA00010211"/>
    </source>
</evidence>
<dbReference type="Proteomes" id="UP000233524">
    <property type="component" value="Unassembled WGS sequence"/>
</dbReference>
<evidence type="ECO:0000259" key="3">
    <source>
        <dbReference type="Pfam" id="PF01557"/>
    </source>
</evidence>
<dbReference type="Gene3D" id="3.90.850.10">
    <property type="entry name" value="Fumarylacetoacetase-like, C-terminal domain"/>
    <property type="match status" value="1"/>
</dbReference>